<feature type="region of interest" description="Disordered" evidence="6">
    <location>
        <begin position="52"/>
        <end position="76"/>
    </location>
</feature>
<evidence type="ECO:0000313" key="11">
    <source>
        <dbReference type="Proteomes" id="UP000694408"/>
    </source>
</evidence>
<feature type="domain" description="Tectonic-1-3" evidence="8">
    <location>
        <begin position="375"/>
        <end position="517"/>
    </location>
</feature>
<feature type="transmembrane region" description="Helical" evidence="7">
    <location>
        <begin position="20"/>
        <end position="42"/>
    </location>
</feature>
<evidence type="ECO:0000256" key="7">
    <source>
        <dbReference type="SAM" id="Phobius"/>
    </source>
</evidence>
<organism evidence="10 11">
    <name type="scientific">Junco hyemalis</name>
    <name type="common">Dark-eyed junco</name>
    <dbReference type="NCBI Taxonomy" id="40217"/>
    <lineage>
        <taxon>Eukaryota</taxon>
        <taxon>Metazoa</taxon>
        <taxon>Chordata</taxon>
        <taxon>Craniata</taxon>
        <taxon>Vertebrata</taxon>
        <taxon>Euteleostomi</taxon>
        <taxon>Archelosauria</taxon>
        <taxon>Archosauria</taxon>
        <taxon>Dinosauria</taxon>
        <taxon>Saurischia</taxon>
        <taxon>Theropoda</taxon>
        <taxon>Coelurosauria</taxon>
        <taxon>Aves</taxon>
        <taxon>Neognathae</taxon>
        <taxon>Neoaves</taxon>
        <taxon>Telluraves</taxon>
        <taxon>Australaves</taxon>
        <taxon>Passeriformes</taxon>
        <taxon>Passerellidae</taxon>
        <taxon>Junco</taxon>
    </lineage>
</organism>
<evidence type="ECO:0000256" key="5">
    <source>
        <dbReference type="ARBA" id="ARBA00023180"/>
    </source>
</evidence>
<evidence type="ECO:0000256" key="3">
    <source>
        <dbReference type="ARBA" id="ARBA00022729"/>
    </source>
</evidence>
<feature type="compositionally biased region" description="Basic residues" evidence="6">
    <location>
        <begin position="52"/>
        <end position="62"/>
    </location>
</feature>
<keyword evidence="7" id="KW-1133">Transmembrane helix</keyword>
<comment type="similarity">
    <text evidence="1">Belongs to the tectonic family.</text>
</comment>
<keyword evidence="3" id="KW-0732">Signal</keyword>
<dbReference type="InterPro" id="IPR057724">
    <property type="entry name" value="TCTN1-3_N"/>
</dbReference>
<reference evidence="10" key="1">
    <citation type="submission" date="2025-08" db="UniProtKB">
        <authorList>
            <consortium name="Ensembl"/>
        </authorList>
    </citation>
    <scope>IDENTIFICATION</scope>
</reference>
<comment type="subunit">
    <text evidence="2">Part of the tectonic-like complex (also named B9 complex).</text>
</comment>
<feature type="domain" description="Tectonic-1-3" evidence="8">
    <location>
        <begin position="531"/>
        <end position="712"/>
    </location>
</feature>
<feature type="transmembrane region" description="Helical" evidence="7">
    <location>
        <begin position="99"/>
        <end position="116"/>
    </location>
</feature>
<accession>A0A8C5J7Y3</accession>
<evidence type="ECO:0000259" key="9">
    <source>
        <dbReference type="Pfam" id="PF25752"/>
    </source>
</evidence>
<keyword evidence="11" id="KW-1185">Reference proteome</keyword>
<reference evidence="10" key="2">
    <citation type="submission" date="2025-09" db="UniProtKB">
        <authorList>
            <consortium name="Ensembl"/>
        </authorList>
    </citation>
    <scope>IDENTIFICATION</scope>
</reference>
<keyword evidence="5" id="KW-0325">Glycoprotein</keyword>
<evidence type="ECO:0000256" key="2">
    <source>
        <dbReference type="ARBA" id="ARBA00011495"/>
    </source>
</evidence>
<dbReference type="GO" id="GO:0007224">
    <property type="term" value="P:smoothened signaling pathway"/>
    <property type="evidence" value="ECO:0007669"/>
    <property type="project" value="TreeGrafter"/>
</dbReference>
<evidence type="ECO:0000256" key="6">
    <source>
        <dbReference type="SAM" id="MobiDB-lite"/>
    </source>
</evidence>
<protein>
    <submittedName>
        <fullName evidence="10">Tectonic family member 2</fullName>
    </submittedName>
</protein>
<proteinExistence type="inferred from homology"/>
<sequence>MFIIKLPKPCPGSETPKLYYFLFFFSYTLRPCLLALLAVLVCNRRLRHHRSPARVPLRRPRSRPSPEAAPFPPSAFPPSALPWRRAAAARWRPGGRRSAMGAAGFGALLLLLLRAAPCPGQPAGDTVFQPSFIHMSGPRVNSFFLGNSSGVNFSIILSPRDAETGKLQLANCSGSQRAGDWNLDVTPGVNISKVTVSLSRSLELCLPNATECCPSPLCMVETLQVLACRGSVMLAQLLIQAEIFANSSFAGNVSENATVIPNQAFKPLGSCPCNLTAGACDVRCCCDLECTPDLQQLFSGSCFPGVFGGDVNPPYDQLCSSQPMEYTPEWFPFLCVQSSLDNTPFLGYFYHGSISTPKVPSFKIPLQTSPGKPFTGYREGDPIVTAEDEYFTVPQQSMAGQCVGNAPVAYLHNFDVKCPTNLESYKEGLPHDVRINSGTADFIQQSVVYRAITDRSKFITESENLAAEVLCQNVTFAEHYKIIWKDMNIEQVNVTVFLGSLCDGEILTQRFTVEFLSLNSTHGEELFENPGYQVGKPVKAANLNASDPLGSLNIWQPAGRGLCASAADRPVLFGVDSYSGCILEVDINEDCSFLRGNVTEKLNALIQATHIGKRDNSSYTDPSDWVEIIRLDPFSSNLSTGGLKGFCPDIPANLNIHIIFAKVGAVQGIPLQEILAVQISYSTVLWQFQCGLGCRNTLSFLPITASVQFIEVPAQPPPPVSRYQKIYAEFDCNQNEVCWPQLLYPLTRFYTGEPYSQCLAKGLFLAFLVLLATIMSNPWLSKLWSR</sequence>
<dbReference type="PANTHER" id="PTHR14611:SF6">
    <property type="entry name" value="TECTONIC-2"/>
    <property type="match status" value="1"/>
</dbReference>
<keyword evidence="7" id="KW-0472">Membrane</keyword>
<name>A0A8C5J7Y3_JUNHY</name>
<evidence type="ECO:0000256" key="4">
    <source>
        <dbReference type="ARBA" id="ARBA00022794"/>
    </source>
</evidence>
<evidence type="ECO:0000256" key="1">
    <source>
        <dbReference type="ARBA" id="ARBA00007633"/>
    </source>
</evidence>
<feature type="compositionally biased region" description="Pro residues" evidence="6">
    <location>
        <begin position="67"/>
        <end position="76"/>
    </location>
</feature>
<dbReference type="GO" id="GO:0036038">
    <property type="term" value="C:MKS complex"/>
    <property type="evidence" value="ECO:0007669"/>
    <property type="project" value="TreeGrafter"/>
</dbReference>
<dbReference type="PANTHER" id="PTHR14611">
    <property type="entry name" value="TECTONIC FAMILY MEMBER"/>
    <property type="match status" value="1"/>
</dbReference>
<dbReference type="InterPro" id="IPR011677">
    <property type="entry name" value="TCTN1-3_dom"/>
</dbReference>
<evidence type="ECO:0000313" key="10">
    <source>
        <dbReference type="Ensembl" id="ENSJHYP00000015272.1"/>
    </source>
</evidence>
<dbReference type="Proteomes" id="UP000694408">
    <property type="component" value="Unplaced"/>
</dbReference>
<dbReference type="InterPro" id="IPR040354">
    <property type="entry name" value="TCTN1-3"/>
</dbReference>
<dbReference type="Ensembl" id="ENSJHYT00000018424.1">
    <property type="protein sequence ID" value="ENSJHYP00000015272.1"/>
    <property type="gene ID" value="ENSJHYG00000011751.1"/>
</dbReference>
<dbReference type="GO" id="GO:1904491">
    <property type="term" value="P:protein localization to ciliary transition zone"/>
    <property type="evidence" value="ECO:0007669"/>
    <property type="project" value="TreeGrafter"/>
</dbReference>
<feature type="domain" description="Tectonic-1-3 N-terminal" evidence="9">
    <location>
        <begin position="247"/>
        <end position="355"/>
    </location>
</feature>
<dbReference type="AlphaFoldDB" id="A0A8C5J7Y3"/>
<dbReference type="Pfam" id="PF07773">
    <property type="entry name" value="TCTN_DUF1619"/>
    <property type="match status" value="2"/>
</dbReference>
<keyword evidence="4" id="KW-0970">Cilium biogenesis/degradation</keyword>
<evidence type="ECO:0000259" key="8">
    <source>
        <dbReference type="Pfam" id="PF07773"/>
    </source>
</evidence>
<keyword evidence="7" id="KW-0812">Transmembrane</keyword>
<dbReference type="GO" id="GO:0060271">
    <property type="term" value="P:cilium assembly"/>
    <property type="evidence" value="ECO:0007669"/>
    <property type="project" value="TreeGrafter"/>
</dbReference>
<dbReference type="Pfam" id="PF25752">
    <property type="entry name" value="DUF1619_N"/>
    <property type="match status" value="1"/>
</dbReference>
<dbReference type="OMA" id="MNITIVI"/>